<protein>
    <submittedName>
        <fullName evidence="1">Uncharacterized protein</fullName>
    </submittedName>
</protein>
<dbReference type="AlphaFoldDB" id="A0AAV7J8D4"/>
<sequence>MRKGIKIAHIGKGVVMVITKERNSEIAEAAFESVVFTSLIPVHFIHVVSLFWYLESENKAESNGKIIDDVAWGAIDGRGDSKDTQEHCNSYYCTIVHCYATFMRD</sequence>
<proteinExistence type="predicted"/>
<reference evidence="1 2" key="1">
    <citation type="journal article" date="2021" name="J. Hered.">
        <title>A chromosome-level genome assembly of the parasitoid wasp, Cotesia glomerata (Hymenoptera: Braconidae).</title>
        <authorList>
            <person name="Pinto B.J."/>
            <person name="Weis J.J."/>
            <person name="Gamble T."/>
            <person name="Ode P.J."/>
            <person name="Paul R."/>
            <person name="Zaspel J.M."/>
        </authorList>
    </citation>
    <scope>NUCLEOTIDE SEQUENCE [LARGE SCALE GENOMIC DNA]</scope>
    <source>
        <strain evidence="1">CgM1</strain>
    </source>
</reference>
<comment type="caution">
    <text evidence="1">The sequence shown here is derived from an EMBL/GenBank/DDBJ whole genome shotgun (WGS) entry which is preliminary data.</text>
</comment>
<keyword evidence="2" id="KW-1185">Reference proteome</keyword>
<accession>A0AAV7J8D4</accession>
<evidence type="ECO:0000313" key="2">
    <source>
        <dbReference type="Proteomes" id="UP000826195"/>
    </source>
</evidence>
<organism evidence="1 2">
    <name type="scientific">Cotesia glomerata</name>
    <name type="common">Lepidopteran parasitic wasp</name>
    <name type="synonym">Apanteles glomeratus</name>
    <dbReference type="NCBI Taxonomy" id="32391"/>
    <lineage>
        <taxon>Eukaryota</taxon>
        <taxon>Metazoa</taxon>
        <taxon>Ecdysozoa</taxon>
        <taxon>Arthropoda</taxon>
        <taxon>Hexapoda</taxon>
        <taxon>Insecta</taxon>
        <taxon>Pterygota</taxon>
        <taxon>Neoptera</taxon>
        <taxon>Endopterygota</taxon>
        <taxon>Hymenoptera</taxon>
        <taxon>Apocrita</taxon>
        <taxon>Ichneumonoidea</taxon>
        <taxon>Braconidae</taxon>
        <taxon>Microgastrinae</taxon>
        <taxon>Cotesia</taxon>
    </lineage>
</organism>
<evidence type="ECO:0000313" key="1">
    <source>
        <dbReference type="EMBL" id="KAH0568352.1"/>
    </source>
</evidence>
<dbReference type="Proteomes" id="UP000826195">
    <property type="component" value="Unassembled WGS sequence"/>
</dbReference>
<dbReference type="EMBL" id="JAHXZJ010000001">
    <property type="protein sequence ID" value="KAH0568352.1"/>
    <property type="molecule type" value="Genomic_DNA"/>
</dbReference>
<name>A0AAV7J8D4_COTGL</name>
<gene>
    <name evidence="1" type="ORF">KQX54_020506</name>
</gene>